<proteinExistence type="predicted"/>
<dbReference type="AlphaFoldDB" id="A0AAW8DS85"/>
<dbReference type="Proteomes" id="UP001244295">
    <property type="component" value="Unassembled WGS sequence"/>
</dbReference>
<gene>
    <name evidence="1" type="ORF">J2W25_001067</name>
</gene>
<accession>A0AAW8DS85</accession>
<evidence type="ECO:0000313" key="2">
    <source>
        <dbReference type="Proteomes" id="UP001244295"/>
    </source>
</evidence>
<protein>
    <submittedName>
        <fullName evidence="1">Uncharacterized protein</fullName>
    </submittedName>
</protein>
<dbReference type="RefSeq" id="WP_307635944.1">
    <property type="nucleotide sequence ID" value="NZ_JAUSRR010000002.1"/>
</dbReference>
<comment type="caution">
    <text evidence="1">The sequence shown here is derived from an EMBL/GenBank/DDBJ whole genome shotgun (WGS) entry which is preliminary data.</text>
</comment>
<dbReference type="EMBL" id="JAUSRR010000002">
    <property type="protein sequence ID" value="MDP9922052.1"/>
    <property type="molecule type" value="Genomic_DNA"/>
</dbReference>
<reference evidence="1" key="1">
    <citation type="submission" date="2023-07" db="EMBL/GenBank/DDBJ databases">
        <title>Sorghum-associated microbial communities from plants grown in Nebraska, USA.</title>
        <authorList>
            <person name="Schachtman D."/>
        </authorList>
    </citation>
    <scope>NUCLEOTIDE SEQUENCE</scope>
    <source>
        <strain evidence="1">DS2795</strain>
    </source>
</reference>
<evidence type="ECO:0000313" key="1">
    <source>
        <dbReference type="EMBL" id="MDP9922052.1"/>
    </source>
</evidence>
<sequence>MTMLQHVQAWIQHARAVAAPSFDDGPVPVALFDAFDVDDIGFPFRNVPVRSWLLHEGTWVDTSARALSGVPYAAFCIDVQTRKARIQYGWAARYGAGLEVQFDSEGVATSEKMAWIS</sequence>
<name>A0AAW8DS85_9BURK</name>
<organism evidence="1 2">
    <name type="scientific">Variovorax boronicumulans</name>
    <dbReference type="NCBI Taxonomy" id="436515"/>
    <lineage>
        <taxon>Bacteria</taxon>
        <taxon>Pseudomonadati</taxon>
        <taxon>Pseudomonadota</taxon>
        <taxon>Betaproteobacteria</taxon>
        <taxon>Burkholderiales</taxon>
        <taxon>Comamonadaceae</taxon>
        <taxon>Variovorax</taxon>
    </lineage>
</organism>